<name>A0A1X7SDZ4_AMPQE</name>
<feature type="region of interest" description="Disordered" evidence="1">
    <location>
        <begin position="1"/>
        <end position="72"/>
    </location>
</feature>
<accession>A0A1X7SDZ4</accession>
<protein>
    <recommendedName>
        <fullName evidence="3">Reverse transcriptase domain-containing protein</fullName>
    </recommendedName>
</protein>
<dbReference type="AlphaFoldDB" id="A0A1X7SDZ4"/>
<organism evidence="2">
    <name type="scientific">Amphimedon queenslandica</name>
    <name type="common">Sponge</name>
    <dbReference type="NCBI Taxonomy" id="400682"/>
    <lineage>
        <taxon>Eukaryota</taxon>
        <taxon>Metazoa</taxon>
        <taxon>Porifera</taxon>
        <taxon>Demospongiae</taxon>
        <taxon>Heteroscleromorpha</taxon>
        <taxon>Haplosclerida</taxon>
        <taxon>Niphatidae</taxon>
        <taxon>Amphimedon</taxon>
    </lineage>
</organism>
<evidence type="ECO:0008006" key="3">
    <source>
        <dbReference type="Google" id="ProtNLM"/>
    </source>
</evidence>
<dbReference type="InParanoid" id="A0A1X7SDZ4"/>
<reference evidence="2" key="1">
    <citation type="submission" date="2017-05" db="UniProtKB">
        <authorList>
            <consortium name="EnsemblMetazoa"/>
        </authorList>
    </citation>
    <scope>IDENTIFICATION</scope>
</reference>
<sequence length="222" mass="22733">MLSKHPQGSPSPPPPSPTLSLSLPSNSTPPSSPLSLPSLPTSPSPQPSPSPPLSPPLFDSPPTSSSPLSPLPSPILPPLPPIPFSTVSPPLISSPPLPSISTGVVSKSVLSFPPDSAPGPTGLRPNHLKEGIRCPSPSTAANFLLRLTQFTSLLTSGLLPQAIAPHLCGASLLASRKKSGGLRPIAIGEVFRRLASKCLVSLVSPQLESIFHPYQAGVGSPN</sequence>
<dbReference type="EnsemblMetazoa" id="Aqu2.1.00286_001">
    <property type="protein sequence ID" value="Aqu2.1.00286_001"/>
    <property type="gene ID" value="Aqu2.1.00286"/>
</dbReference>
<dbReference type="PRINTS" id="PR01217">
    <property type="entry name" value="PRICHEXTENSN"/>
</dbReference>
<evidence type="ECO:0000256" key="1">
    <source>
        <dbReference type="SAM" id="MobiDB-lite"/>
    </source>
</evidence>
<evidence type="ECO:0000313" key="2">
    <source>
        <dbReference type="EnsemblMetazoa" id="Aqu2.1.00286_001"/>
    </source>
</evidence>
<proteinExistence type="predicted"/>
<feature type="compositionally biased region" description="Pro residues" evidence="1">
    <location>
        <begin position="40"/>
        <end position="59"/>
    </location>
</feature>
<feature type="compositionally biased region" description="Low complexity" evidence="1">
    <location>
        <begin position="18"/>
        <end position="39"/>
    </location>
</feature>